<dbReference type="Gene3D" id="3.50.50.60">
    <property type="entry name" value="FAD/NAD(P)-binding domain"/>
    <property type="match status" value="1"/>
</dbReference>
<name>A0A6J4JK59_9ACTN</name>
<evidence type="ECO:0000256" key="3">
    <source>
        <dbReference type="ARBA" id="ARBA00022827"/>
    </source>
</evidence>
<dbReference type="SUPFAM" id="SSF51905">
    <property type="entry name" value="FAD/NAD(P)-binding domain"/>
    <property type="match status" value="1"/>
</dbReference>
<dbReference type="PANTHER" id="PTHR10961:SF7">
    <property type="entry name" value="FAD DEPENDENT OXIDOREDUCTASE DOMAIN-CONTAINING PROTEIN"/>
    <property type="match status" value="1"/>
</dbReference>
<dbReference type="InterPro" id="IPR045170">
    <property type="entry name" value="MTOX"/>
</dbReference>
<keyword evidence="3" id="KW-0274">FAD</keyword>
<evidence type="ECO:0000256" key="1">
    <source>
        <dbReference type="ARBA" id="ARBA00001974"/>
    </source>
</evidence>
<evidence type="ECO:0000259" key="5">
    <source>
        <dbReference type="Pfam" id="PF01266"/>
    </source>
</evidence>
<proteinExistence type="predicted"/>
<dbReference type="Pfam" id="PF01266">
    <property type="entry name" value="DAO"/>
    <property type="match status" value="1"/>
</dbReference>
<keyword evidence="2" id="KW-0285">Flavoprotein</keyword>
<evidence type="ECO:0000313" key="6">
    <source>
        <dbReference type="EMBL" id="CAA9279871.1"/>
    </source>
</evidence>
<dbReference type="PANTHER" id="PTHR10961">
    <property type="entry name" value="PEROXISOMAL SARCOSINE OXIDASE"/>
    <property type="match status" value="1"/>
</dbReference>
<feature type="domain" description="FAD dependent oxidoreductase" evidence="5">
    <location>
        <begin position="15"/>
        <end position="355"/>
    </location>
</feature>
<dbReference type="Gene3D" id="3.30.9.10">
    <property type="entry name" value="D-Amino Acid Oxidase, subunit A, domain 2"/>
    <property type="match status" value="1"/>
</dbReference>
<dbReference type="GO" id="GO:0050660">
    <property type="term" value="F:flavin adenine dinucleotide binding"/>
    <property type="evidence" value="ECO:0007669"/>
    <property type="project" value="InterPro"/>
</dbReference>
<sequence>MPVSRSSSGLRRQLDVAVVGGGVLGLAATDALLRRGVDVHCFEGRPPGSGQSGGLTRSFRHRHDDEELVALAAESLRGWRDWERRCGRRLIGPEGAAYLGMVAPDAAGLRRHGIEHRWVRPAEQDSVFGALAPVDGPLLSDPTAGAIRARRTIDVLAGWVRDRIIPAHVHAVSVPGDGDGVELQTADAIYRARSVLVCAGTATPRLVAGVGLDLPLSCALHVRPHFRVRDGGDGEPLPCWVDRSGQFGETVYGSPIGRTGRYVVGLIGEGVDVPYPDAALPPGTAMEAYVRRVSDYVRAALPGLDPEPVGVRVCVMSKLPAGSDALGVWHTAGVGAVVGHNLFKMAPALGELLADTALGGAVPARLRRLTDRALGVAAAPVRVAG</sequence>
<accession>A0A6J4JK59</accession>
<evidence type="ECO:0000256" key="4">
    <source>
        <dbReference type="ARBA" id="ARBA00023002"/>
    </source>
</evidence>
<dbReference type="EMBL" id="CADCTP010000316">
    <property type="protein sequence ID" value="CAA9279871.1"/>
    <property type="molecule type" value="Genomic_DNA"/>
</dbReference>
<dbReference type="InterPro" id="IPR006076">
    <property type="entry name" value="FAD-dep_OxRdtase"/>
</dbReference>
<comment type="cofactor">
    <cofactor evidence="1">
        <name>FAD</name>
        <dbReference type="ChEBI" id="CHEBI:57692"/>
    </cofactor>
</comment>
<dbReference type="InterPro" id="IPR036188">
    <property type="entry name" value="FAD/NAD-bd_sf"/>
</dbReference>
<dbReference type="AlphaFoldDB" id="A0A6J4JK59"/>
<reference evidence="6" key="1">
    <citation type="submission" date="2020-02" db="EMBL/GenBank/DDBJ databases">
        <authorList>
            <person name="Meier V. D."/>
        </authorList>
    </citation>
    <scope>NUCLEOTIDE SEQUENCE</scope>
    <source>
        <strain evidence="6">AVDCRST_MAG41</strain>
    </source>
</reference>
<gene>
    <name evidence="6" type="ORF">AVDCRST_MAG41-3522</name>
</gene>
<organism evidence="6">
    <name type="scientific">uncultured Mycobacteriales bacterium</name>
    <dbReference type="NCBI Taxonomy" id="581187"/>
    <lineage>
        <taxon>Bacteria</taxon>
        <taxon>Bacillati</taxon>
        <taxon>Actinomycetota</taxon>
        <taxon>Actinomycetes</taxon>
        <taxon>Mycobacteriales</taxon>
        <taxon>environmental samples</taxon>
    </lineage>
</organism>
<dbReference type="GO" id="GO:0008115">
    <property type="term" value="F:sarcosine oxidase activity"/>
    <property type="evidence" value="ECO:0007669"/>
    <property type="project" value="TreeGrafter"/>
</dbReference>
<keyword evidence="4" id="KW-0560">Oxidoreductase</keyword>
<protein>
    <recommendedName>
        <fullName evidence="5">FAD dependent oxidoreductase domain-containing protein</fullName>
    </recommendedName>
</protein>
<evidence type="ECO:0000256" key="2">
    <source>
        <dbReference type="ARBA" id="ARBA00022630"/>
    </source>
</evidence>